<evidence type="ECO:0000313" key="2">
    <source>
        <dbReference type="Proteomes" id="UP001224775"/>
    </source>
</evidence>
<gene>
    <name evidence="1" type="ORF">QTG54_002609</name>
</gene>
<organism evidence="1 2">
    <name type="scientific">Skeletonema marinoi</name>
    <dbReference type="NCBI Taxonomy" id="267567"/>
    <lineage>
        <taxon>Eukaryota</taxon>
        <taxon>Sar</taxon>
        <taxon>Stramenopiles</taxon>
        <taxon>Ochrophyta</taxon>
        <taxon>Bacillariophyta</taxon>
        <taxon>Coscinodiscophyceae</taxon>
        <taxon>Thalassiosirophycidae</taxon>
        <taxon>Thalassiosirales</taxon>
        <taxon>Skeletonemataceae</taxon>
        <taxon>Skeletonema</taxon>
        <taxon>Skeletonema marinoi-dohrnii complex</taxon>
    </lineage>
</organism>
<accession>A0AAD8YKZ0</accession>
<dbReference type="AlphaFoldDB" id="A0AAD8YKZ0"/>
<comment type="caution">
    <text evidence="1">The sequence shown here is derived from an EMBL/GenBank/DDBJ whole genome shotgun (WGS) entry which is preliminary data.</text>
</comment>
<dbReference type="Proteomes" id="UP001224775">
    <property type="component" value="Unassembled WGS sequence"/>
</dbReference>
<keyword evidence="2" id="KW-1185">Reference proteome</keyword>
<name>A0AAD8YKZ0_9STRA</name>
<reference evidence="1" key="1">
    <citation type="submission" date="2023-06" db="EMBL/GenBank/DDBJ databases">
        <title>Survivors Of The Sea: Transcriptome response of Skeletonema marinoi to long-term dormancy.</title>
        <authorList>
            <person name="Pinder M.I.M."/>
            <person name="Kourtchenko O."/>
            <person name="Robertson E.K."/>
            <person name="Larsson T."/>
            <person name="Maumus F."/>
            <person name="Osuna-Cruz C.M."/>
            <person name="Vancaester E."/>
            <person name="Stenow R."/>
            <person name="Vandepoele K."/>
            <person name="Ploug H."/>
            <person name="Bruchert V."/>
            <person name="Godhe A."/>
            <person name="Topel M."/>
        </authorList>
    </citation>
    <scope>NUCLEOTIDE SEQUENCE</scope>
    <source>
        <strain evidence="1">R05AC</strain>
    </source>
</reference>
<evidence type="ECO:0000313" key="1">
    <source>
        <dbReference type="EMBL" id="KAK1747265.1"/>
    </source>
</evidence>
<dbReference type="EMBL" id="JATAAI010000003">
    <property type="protein sequence ID" value="KAK1747265.1"/>
    <property type="molecule type" value="Genomic_DNA"/>
</dbReference>
<sequence length="84" mass="9184">MMCCASCGTVEVDDIKLKKCTTCKSHKRYKTFHHCSANMGHNKSVDSLKKGLKAGIVGKEDLASTTLRAHLAAVGAMKSYHRDE</sequence>
<protein>
    <submittedName>
        <fullName evidence="1">Uncharacterized protein</fullName>
    </submittedName>
</protein>
<proteinExistence type="predicted"/>